<feature type="compositionally biased region" description="Acidic residues" evidence="1">
    <location>
        <begin position="46"/>
        <end position="59"/>
    </location>
</feature>
<dbReference type="EMBL" id="CH476622">
    <property type="protein sequence ID" value="EDN96364.1"/>
    <property type="molecule type" value="Genomic_DNA"/>
</dbReference>
<reference evidence="3" key="1">
    <citation type="journal article" date="2011" name="PLoS Genet.">
        <title>Genomic analysis of the necrotrophic fungal pathogens Sclerotinia sclerotiorum and Botrytis cinerea.</title>
        <authorList>
            <person name="Amselem J."/>
            <person name="Cuomo C.A."/>
            <person name="van Kan J.A."/>
            <person name="Viaud M."/>
            <person name="Benito E.P."/>
            <person name="Couloux A."/>
            <person name="Coutinho P.M."/>
            <person name="de Vries R.P."/>
            <person name="Dyer P.S."/>
            <person name="Fillinger S."/>
            <person name="Fournier E."/>
            <person name="Gout L."/>
            <person name="Hahn M."/>
            <person name="Kohn L."/>
            <person name="Lapalu N."/>
            <person name="Plummer K.M."/>
            <person name="Pradier J.M."/>
            <person name="Quevillon E."/>
            <person name="Sharon A."/>
            <person name="Simon A."/>
            <person name="ten Have A."/>
            <person name="Tudzynski B."/>
            <person name="Tudzynski P."/>
            <person name="Wincker P."/>
            <person name="Andrew M."/>
            <person name="Anthouard V."/>
            <person name="Beever R.E."/>
            <person name="Beffa R."/>
            <person name="Benoit I."/>
            <person name="Bouzid O."/>
            <person name="Brault B."/>
            <person name="Chen Z."/>
            <person name="Choquer M."/>
            <person name="Collemare J."/>
            <person name="Cotton P."/>
            <person name="Danchin E.G."/>
            <person name="Da Silva C."/>
            <person name="Gautier A."/>
            <person name="Giraud C."/>
            <person name="Giraud T."/>
            <person name="Gonzalez C."/>
            <person name="Grossetete S."/>
            <person name="Guldener U."/>
            <person name="Henrissat B."/>
            <person name="Howlett B.J."/>
            <person name="Kodira C."/>
            <person name="Kretschmer M."/>
            <person name="Lappartient A."/>
            <person name="Leroch M."/>
            <person name="Levis C."/>
            <person name="Mauceli E."/>
            <person name="Neuveglise C."/>
            <person name="Oeser B."/>
            <person name="Pearson M."/>
            <person name="Poulain J."/>
            <person name="Poussereau N."/>
            <person name="Quesneville H."/>
            <person name="Rascle C."/>
            <person name="Schumacher J."/>
            <person name="Segurens B."/>
            <person name="Sexton A."/>
            <person name="Silva E."/>
            <person name="Sirven C."/>
            <person name="Soanes D.M."/>
            <person name="Talbot N.J."/>
            <person name="Templeton M."/>
            <person name="Yandava C."/>
            <person name="Yarden O."/>
            <person name="Zeng Q."/>
            <person name="Rollins J.A."/>
            <person name="Lebrun M.H."/>
            <person name="Dickman M."/>
        </authorList>
    </citation>
    <scope>NUCLEOTIDE SEQUENCE [LARGE SCALE GENOMIC DNA]</scope>
    <source>
        <strain evidence="3">ATCC 18683 / 1980 / Ss-1</strain>
    </source>
</reference>
<sequence>MALDSFFDARTGVQDQEDAYIYDFAVHHVANTLVSGSFMLNYTPSEVDDDKSDEFDSSVECESSGDGSDENNDADDNGSNDGFPIWRRTNRVAMARKD</sequence>
<proteinExistence type="predicted"/>
<dbReference type="HOGENOM" id="CLU_2334903_0_0_1"/>
<dbReference type="RefSeq" id="XP_001597096.1">
    <property type="nucleotide sequence ID" value="XM_001597046.1"/>
</dbReference>
<dbReference type="Proteomes" id="UP000001312">
    <property type="component" value="Unassembled WGS sequence"/>
</dbReference>
<dbReference type="GeneID" id="5493668"/>
<feature type="region of interest" description="Disordered" evidence="1">
    <location>
        <begin position="45"/>
        <end position="98"/>
    </location>
</feature>
<organism evidence="2 3">
    <name type="scientific">Sclerotinia sclerotiorum (strain ATCC 18683 / 1980 / Ss-1)</name>
    <name type="common">White mold</name>
    <name type="synonym">Whetzelinia sclerotiorum</name>
    <dbReference type="NCBI Taxonomy" id="665079"/>
    <lineage>
        <taxon>Eukaryota</taxon>
        <taxon>Fungi</taxon>
        <taxon>Dikarya</taxon>
        <taxon>Ascomycota</taxon>
        <taxon>Pezizomycotina</taxon>
        <taxon>Leotiomycetes</taxon>
        <taxon>Helotiales</taxon>
        <taxon>Sclerotiniaceae</taxon>
        <taxon>Sclerotinia</taxon>
    </lineage>
</organism>
<evidence type="ECO:0000313" key="2">
    <source>
        <dbReference type="EMBL" id="EDN96364.1"/>
    </source>
</evidence>
<keyword evidence="3" id="KW-1185">Reference proteome</keyword>
<feature type="compositionally biased region" description="Acidic residues" evidence="1">
    <location>
        <begin position="67"/>
        <end position="78"/>
    </location>
</feature>
<protein>
    <submittedName>
        <fullName evidence="2">Uncharacterized protein</fullName>
    </submittedName>
</protein>
<dbReference type="AlphaFoldDB" id="A7E7L2"/>
<name>A7E7L2_SCLS1</name>
<dbReference type="KEGG" id="ssl:SS1G_01290"/>
<gene>
    <name evidence="2" type="ORF">SS1G_01290</name>
</gene>
<dbReference type="InParanoid" id="A7E7L2"/>
<evidence type="ECO:0000313" key="3">
    <source>
        <dbReference type="Proteomes" id="UP000001312"/>
    </source>
</evidence>
<accession>A7E7L2</accession>
<evidence type="ECO:0000256" key="1">
    <source>
        <dbReference type="SAM" id="MobiDB-lite"/>
    </source>
</evidence>